<gene>
    <name evidence="2" type="ORF">BHE90_012945</name>
</gene>
<feature type="region of interest" description="Disordered" evidence="1">
    <location>
        <begin position="18"/>
        <end position="37"/>
    </location>
</feature>
<evidence type="ECO:0000313" key="2">
    <source>
        <dbReference type="EMBL" id="RTE72632.1"/>
    </source>
</evidence>
<evidence type="ECO:0000256" key="1">
    <source>
        <dbReference type="SAM" id="MobiDB-lite"/>
    </source>
</evidence>
<keyword evidence="3" id="KW-1185">Reference proteome</keyword>
<proteinExistence type="predicted"/>
<comment type="caution">
    <text evidence="2">The sequence shown here is derived from an EMBL/GenBank/DDBJ whole genome shotgun (WGS) entry which is preliminary data.</text>
</comment>
<dbReference type="EMBL" id="MIKF01000301">
    <property type="protein sequence ID" value="RTE72632.1"/>
    <property type="molecule type" value="Genomic_DNA"/>
</dbReference>
<name>A0A430LA55_9HYPO</name>
<reference evidence="2 3" key="1">
    <citation type="submission" date="2017-06" db="EMBL/GenBank/DDBJ databases">
        <title>Comparative genomic analysis of Ambrosia Fusariam Clade fungi.</title>
        <authorList>
            <person name="Stajich J.E."/>
            <person name="Carrillo J."/>
            <person name="Kijimoto T."/>
            <person name="Eskalen A."/>
            <person name="O'Donnell K."/>
            <person name="Kasson M."/>
        </authorList>
    </citation>
    <scope>NUCLEOTIDE SEQUENCE [LARGE SCALE GENOMIC DNA]</scope>
    <source>
        <strain evidence="2 3">UCR1854</strain>
    </source>
</reference>
<accession>A0A430LA55</accession>
<protein>
    <submittedName>
        <fullName evidence="2">Uncharacterized protein</fullName>
    </submittedName>
</protein>
<sequence>MTGLHISAAVAPISIPDSTTVTQNADNATPEQEATDETLESLNEDLLDEHWDEERYGLSDACCLGI</sequence>
<organism evidence="2 3">
    <name type="scientific">Fusarium euwallaceae</name>
    <dbReference type="NCBI Taxonomy" id="1147111"/>
    <lineage>
        <taxon>Eukaryota</taxon>
        <taxon>Fungi</taxon>
        <taxon>Dikarya</taxon>
        <taxon>Ascomycota</taxon>
        <taxon>Pezizomycotina</taxon>
        <taxon>Sordariomycetes</taxon>
        <taxon>Hypocreomycetidae</taxon>
        <taxon>Hypocreales</taxon>
        <taxon>Nectriaceae</taxon>
        <taxon>Fusarium</taxon>
        <taxon>Fusarium solani species complex</taxon>
    </lineage>
</organism>
<dbReference type="Proteomes" id="UP000287124">
    <property type="component" value="Unassembled WGS sequence"/>
</dbReference>
<dbReference type="AlphaFoldDB" id="A0A430LA55"/>
<feature type="compositionally biased region" description="Polar residues" evidence="1">
    <location>
        <begin position="18"/>
        <end position="32"/>
    </location>
</feature>
<evidence type="ECO:0000313" key="3">
    <source>
        <dbReference type="Proteomes" id="UP000287124"/>
    </source>
</evidence>